<sequence>MPSSARQSPLDRLGLPAHLAWGFLGVLLFMIGDGVESNYLSPFLIGEGFGESHVAVTISAYGVFVALGSWFAGTLSAMLGPRRVMLVGAVLWVAFEAVLLTLAIPSGSEVFVTVVYGLRGVGYPFFAYAFLVWLTKAAPARQLGTSVGWFWFVFGTGLPTLGSLVASAAIPVVGEMGTFWIGLGLVVLGALCALLGVRDLADAGPTKDEDGSSLRELVKGVTILWREPRVSAGAFVRLVNTAPNFALFVVAPIHFTETIGFSQSSYLLLVTCVYTANVFANLLFGVVGDRFGWRRTVTWFGCAMCAVGILLLYYVPQLVGPNFAVTLLCWAVFGIGLAGFVPLTALMPGLVRPGDTGSALAVYSLAAGLSAFVGPAVVGLLGGTANMTAIIWTFAALYLLAAILSRTLTSPTDPGSG</sequence>
<dbReference type="PROSITE" id="PS50850">
    <property type="entry name" value="MFS"/>
    <property type="match status" value="1"/>
</dbReference>
<evidence type="ECO:0000256" key="2">
    <source>
        <dbReference type="ARBA" id="ARBA00022475"/>
    </source>
</evidence>
<dbReference type="GO" id="GO:0022857">
    <property type="term" value="F:transmembrane transporter activity"/>
    <property type="evidence" value="ECO:0007669"/>
    <property type="project" value="InterPro"/>
</dbReference>
<dbReference type="Pfam" id="PF07690">
    <property type="entry name" value="MFS_1"/>
    <property type="match status" value="2"/>
</dbReference>
<feature type="transmembrane region" description="Helical" evidence="6">
    <location>
        <begin position="359"/>
        <end position="381"/>
    </location>
</feature>
<dbReference type="SUPFAM" id="SSF103473">
    <property type="entry name" value="MFS general substrate transporter"/>
    <property type="match status" value="1"/>
</dbReference>
<feature type="transmembrane region" description="Helical" evidence="6">
    <location>
        <begin position="110"/>
        <end position="135"/>
    </location>
</feature>
<protein>
    <submittedName>
        <fullName evidence="8">Polyol permease family</fullName>
    </submittedName>
</protein>
<feature type="transmembrane region" description="Helical" evidence="6">
    <location>
        <begin position="52"/>
        <end position="72"/>
    </location>
</feature>
<reference evidence="8 9" key="1">
    <citation type="submission" date="2020-07" db="EMBL/GenBank/DDBJ databases">
        <title>Sequencing the genomes of 1000 actinobacteria strains.</title>
        <authorList>
            <person name="Klenk H.-P."/>
        </authorList>
    </citation>
    <scope>NUCLEOTIDE SEQUENCE [LARGE SCALE GENOMIC DNA]</scope>
    <source>
        <strain evidence="8 9">DSM 44065</strain>
    </source>
</reference>
<evidence type="ECO:0000256" key="1">
    <source>
        <dbReference type="ARBA" id="ARBA00004651"/>
    </source>
</evidence>
<keyword evidence="9" id="KW-1185">Reference proteome</keyword>
<feature type="transmembrane region" description="Helical" evidence="6">
    <location>
        <begin position="266"/>
        <end position="284"/>
    </location>
</feature>
<dbReference type="Gene3D" id="1.20.1250.20">
    <property type="entry name" value="MFS general substrate transporter like domains"/>
    <property type="match status" value="2"/>
</dbReference>
<feature type="transmembrane region" description="Helical" evidence="6">
    <location>
        <begin position="84"/>
        <end position="104"/>
    </location>
</feature>
<feature type="transmembrane region" description="Helical" evidence="6">
    <location>
        <begin position="179"/>
        <end position="197"/>
    </location>
</feature>
<dbReference type="InterPro" id="IPR036259">
    <property type="entry name" value="MFS_trans_sf"/>
</dbReference>
<dbReference type="CDD" id="cd17337">
    <property type="entry name" value="MFS_CsbX"/>
    <property type="match status" value="1"/>
</dbReference>
<comment type="subcellular location">
    <subcellularLocation>
        <location evidence="1">Cell membrane</location>
        <topology evidence="1">Multi-pass membrane protein</topology>
    </subcellularLocation>
</comment>
<comment type="caution">
    <text evidence="8">The sequence shown here is derived from an EMBL/GenBank/DDBJ whole genome shotgun (WGS) entry which is preliminary data.</text>
</comment>
<dbReference type="AlphaFoldDB" id="A0A853ARQ7"/>
<dbReference type="InterPro" id="IPR004748">
    <property type="entry name" value="Polyol_permease-like"/>
</dbReference>
<dbReference type="GO" id="GO:0005886">
    <property type="term" value="C:plasma membrane"/>
    <property type="evidence" value="ECO:0007669"/>
    <property type="project" value="UniProtKB-SubCell"/>
</dbReference>
<evidence type="ECO:0000256" key="4">
    <source>
        <dbReference type="ARBA" id="ARBA00022989"/>
    </source>
</evidence>
<feature type="domain" description="Major facilitator superfamily (MFS) profile" evidence="7">
    <location>
        <begin position="18"/>
        <end position="413"/>
    </location>
</feature>
<dbReference type="InterPro" id="IPR011701">
    <property type="entry name" value="MFS"/>
</dbReference>
<evidence type="ECO:0000313" key="8">
    <source>
        <dbReference type="EMBL" id="NYI84191.1"/>
    </source>
</evidence>
<keyword evidence="4 6" id="KW-1133">Transmembrane helix</keyword>
<accession>A0A853ARQ7</accession>
<feature type="transmembrane region" description="Helical" evidence="6">
    <location>
        <begin position="296"/>
        <end position="316"/>
    </location>
</feature>
<keyword evidence="3 6" id="KW-0812">Transmembrane</keyword>
<feature type="transmembrane region" description="Helical" evidence="6">
    <location>
        <begin position="322"/>
        <end position="347"/>
    </location>
</feature>
<proteinExistence type="predicted"/>
<feature type="transmembrane region" description="Helical" evidence="6">
    <location>
        <begin position="387"/>
        <end position="404"/>
    </location>
</feature>
<organism evidence="8 9">
    <name type="scientific">Saccharopolyspora hordei</name>
    <dbReference type="NCBI Taxonomy" id="1838"/>
    <lineage>
        <taxon>Bacteria</taxon>
        <taxon>Bacillati</taxon>
        <taxon>Actinomycetota</taxon>
        <taxon>Actinomycetes</taxon>
        <taxon>Pseudonocardiales</taxon>
        <taxon>Pseudonocardiaceae</taxon>
        <taxon>Saccharopolyspora</taxon>
    </lineage>
</organism>
<name>A0A853ARQ7_9PSEU</name>
<evidence type="ECO:0000256" key="3">
    <source>
        <dbReference type="ARBA" id="ARBA00022692"/>
    </source>
</evidence>
<dbReference type="NCBIfam" id="TIGR00897">
    <property type="entry name" value="2A0118"/>
    <property type="match status" value="1"/>
</dbReference>
<dbReference type="PANTHER" id="PTHR43124">
    <property type="entry name" value="PURINE EFFLUX PUMP PBUE"/>
    <property type="match status" value="1"/>
</dbReference>
<keyword evidence="2" id="KW-1003">Cell membrane</keyword>
<dbReference type="InterPro" id="IPR020846">
    <property type="entry name" value="MFS_dom"/>
</dbReference>
<gene>
    <name evidence="8" type="ORF">HNR68_002821</name>
</gene>
<keyword evidence="5 6" id="KW-0472">Membrane</keyword>
<dbReference type="PANTHER" id="PTHR43124:SF3">
    <property type="entry name" value="CHLORAMPHENICOL EFFLUX PUMP RV0191"/>
    <property type="match status" value="1"/>
</dbReference>
<dbReference type="RefSeq" id="WP_179721183.1">
    <property type="nucleotide sequence ID" value="NZ_BAABFH010000001.1"/>
</dbReference>
<feature type="transmembrane region" description="Helical" evidence="6">
    <location>
        <begin position="12"/>
        <end position="32"/>
    </location>
</feature>
<evidence type="ECO:0000313" key="9">
    <source>
        <dbReference type="Proteomes" id="UP000587002"/>
    </source>
</evidence>
<dbReference type="Proteomes" id="UP000587002">
    <property type="component" value="Unassembled WGS sequence"/>
</dbReference>
<feature type="transmembrane region" description="Helical" evidence="6">
    <location>
        <begin position="147"/>
        <end position="173"/>
    </location>
</feature>
<dbReference type="EMBL" id="JACCFJ010000001">
    <property type="protein sequence ID" value="NYI84191.1"/>
    <property type="molecule type" value="Genomic_DNA"/>
</dbReference>
<evidence type="ECO:0000256" key="5">
    <source>
        <dbReference type="ARBA" id="ARBA00023136"/>
    </source>
</evidence>
<evidence type="ECO:0000256" key="6">
    <source>
        <dbReference type="SAM" id="Phobius"/>
    </source>
</evidence>
<dbReference type="InterPro" id="IPR050189">
    <property type="entry name" value="MFS_Efflux_Transporters"/>
</dbReference>
<evidence type="ECO:0000259" key="7">
    <source>
        <dbReference type="PROSITE" id="PS50850"/>
    </source>
</evidence>